<dbReference type="SUPFAM" id="SSF48403">
    <property type="entry name" value="Ankyrin repeat"/>
    <property type="match status" value="1"/>
</dbReference>
<evidence type="ECO:0000313" key="2">
    <source>
        <dbReference type="EMBL" id="NMH89009.1"/>
    </source>
</evidence>
<name>A0ABX1RZI6_9FLAO</name>
<dbReference type="SUPFAM" id="SSF48452">
    <property type="entry name" value="TPR-like"/>
    <property type="match status" value="1"/>
</dbReference>
<dbReference type="SUPFAM" id="SSF160631">
    <property type="entry name" value="SMI1/KNR4-like"/>
    <property type="match status" value="1"/>
</dbReference>
<evidence type="ECO:0000313" key="3">
    <source>
        <dbReference type="Proteomes" id="UP000746690"/>
    </source>
</evidence>
<reference evidence="2 3" key="1">
    <citation type="submission" date="2020-04" db="EMBL/GenBank/DDBJ databases">
        <title>A Flavivirga sp. nov.</title>
        <authorList>
            <person name="Sun X."/>
        </authorList>
    </citation>
    <scope>NUCLEOTIDE SEQUENCE [LARGE SCALE GENOMIC DNA]</scope>
    <source>
        <strain evidence="2 3">Y03</strain>
    </source>
</reference>
<dbReference type="Gene3D" id="1.25.40.20">
    <property type="entry name" value="Ankyrin repeat-containing domain"/>
    <property type="match status" value="1"/>
</dbReference>
<dbReference type="InterPro" id="IPR011990">
    <property type="entry name" value="TPR-like_helical_dom_sf"/>
</dbReference>
<dbReference type="Pfam" id="PF07791">
    <property type="entry name" value="Imm11"/>
    <property type="match status" value="1"/>
</dbReference>
<dbReference type="InterPro" id="IPR012433">
    <property type="entry name" value="Imm11"/>
</dbReference>
<protein>
    <submittedName>
        <fullName evidence="2">Ankyrin repeat domain-containing protein</fullName>
    </submittedName>
</protein>
<feature type="domain" description="Immunity MXAN-0049 protein" evidence="1">
    <location>
        <begin position="591"/>
        <end position="730"/>
    </location>
</feature>
<dbReference type="Pfam" id="PF13181">
    <property type="entry name" value="TPR_8"/>
    <property type="match status" value="1"/>
</dbReference>
<accession>A0ABX1RZI6</accession>
<dbReference type="InterPro" id="IPR036770">
    <property type="entry name" value="Ankyrin_rpt-contain_sf"/>
</dbReference>
<dbReference type="InterPro" id="IPR037883">
    <property type="entry name" value="Knr4/Smi1-like_sf"/>
</dbReference>
<keyword evidence="3" id="KW-1185">Reference proteome</keyword>
<dbReference type="InterPro" id="IPR019734">
    <property type="entry name" value="TPR_rpt"/>
</dbReference>
<evidence type="ECO:0000259" key="1">
    <source>
        <dbReference type="Pfam" id="PF07791"/>
    </source>
</evidence>
<gene>
    <name evidence="2" type="ORF">HHX25_15965</name>
</gene>
<sequence>MNKTDQSNISEELETKYEIELPERLKQFYDTLEYKKYEGLNTYDIPTHYDNENKKHLVKFNNKSFFDKFYTIGKKIKAEDWEGMFPLCPLPKDQFLTVKDQMPEYPVYVRSDGEFKLYRESFDEFIEKLLPKGEKTPILILISKFKKVDQLFSEEKYQEIINLLMPITNQLRLGRHTTYTKSVVRGLNYIGVASFKLGLLDQAFAYYEKCKKCSVNAIFSINMLDICIQQKDFNKAVEVALCALKEDYLLPNQAFRVREFLGKSYIGLNDPDRAKAIYQKILDEWLIADTNKIIKVREDLMKYINEQGSNKTIVEQILAWFKPKNHEISNGEEAYKEWWDNLDSFGLFWKKYFRKAIAIPKGQEPTMRDLSKMFEIEELELGFDDLVTDLSLFKKFTKLKRFCFFGKVNTLSHLQGCAQLDYLRYNGRIIKNLQLPFDSSALFEACVQGKVDVLLKALKSGVSAKIKDDEDHNSLLITALKNKHLDMALRLITYGADPWAQNLFDNDAFYYCYGEDIEKMKEQIMQATKKAGLVNKQTVFKRVKKDWKLSHPDFLNQKIARFDGLTNVDIAYRDFIEGISLLSTFPKDAYYMMRKPKKYNKLADCFMDTFHMVVSEKVKDFLDSKKLKFVEYLPVNILNHNEDQCAIYYIVNITKLHDCIDYEKSEPEYSPINPDEIREVKQLVIDESRLDKEIQMFRCKRFPYELLWRTEFAEEFLAQGFSGVVFNDLKR</sequence>
<dbReference type="Proteomes" id="UP000746690">
    <property type="component" value="Unassembled WGS sequence"/>
</dbReference>
<proteinExistence type="predicted"/>
<organism evidence="2 3">
    <name type="scientific">Flavivirga algicola</name>
    <dbReference type="NCBI Taxonomy" id="2729136"/>
    <lineage>
        <taxon>Bacteria</taxon>
        <taxon>Pseudomonadati</taxon>
        <taxon>Bacteroidota</taxon>
        <taxon>Flavobacteriia</taxon>
        <taxon>Flavobacteriales</taxon>
        <taxon>Flavobacteriaceae</taxon>
        <taxon>Flavivirga</taxon>
    </lineage>
</organism>
<dbReference type="EMBL" id="JABBHF010000009">
    <property type="protein sequence ID" value="NMH89009.1"/>
    <property type="molecule type" value="Genomic_DNA"/>
</dbReference>
<comment type="caution">
    <text evidence="2">The sequence shown here is derived from an EMBL/GenBank/DDBJ whole genome shotgun (WGS) entry which is preliminary data.</text>
</comment>
<dbReference type="Gene3D" id="1.25.40.10">
    <property type="entry name" value="Tetratricopeptide repeat domain"/>
    <property type="match status" value="1"/>
</dbReference>
<dbReference type="RefSeq" id="WP_169675562.1">
    <property type="nucleotide sequence ID" value="NZ_JABBHF010000009.1"/>
</dbReference>